<feature type="repeat" description="ANK" evidence="3">
    <location>
        <begin position="285"/>
        <end position="317"/>
    </location>
</feature>
<dbReference type="PROSITE" id="PS50088">
    <property type="entry name" value="ANK_REPEAT"/>
    <property type="match status" value="3"/>
</dbReference>
<dbReference type="PRINTS" id="PR01415">
    <property type="entry name" value="ANKYRIN"/>
</dbReference>
<dbReference type="Proteomes" id="UP000245119">
    <property type="component" value="Linkage Group LG3"/>
</dbReference>
<dbReference type="STRING" id="400727.A0A2T7PJ04"/>
<dbReference type="InterPro" id="IPR002110">
    <property type="entry name" value="Ankyrin_rpt"/>
</dbReference>
<evidence type="ECO:0000256" key="2">
    <source>
        <dbReference type="ARBA" id="ARBA00023043"/>
    </source>
</evidence>
<evidence type="ECO:0000313" key="4">
    <source>
        <dbReference type="EMBL" id="PVD33370.1"/>
    </source>
</evidence>
<dbReference type="AlphaFoldDB" id="A0A2T7PJ04"/>
<dbReference type="InterPro" id="IPR036770">
    <property type="entry name" value="Ankyrin_rpt-contain_sf"/>
</dbReference>
<dbReference type="InterPro" id="IPR051165">
    <property type="entry name" value="Multifunctional_ANK_Repeat"/>
</dbReference>
<keyword evidence="1" id="KW-0677">Repeat</keyword>
<dbReference type="PANTHER" id="PTHR24123">
    <property type="entry name" value="ANKYRIN REPEAT-CONTAINING"/>
    <property type="match status" value="1"/>
</dbReference>
<dbReference type="SUPFAM" id="SSF48403">
    <property type="entry name" value="Ankyrin repeat"/>
    <property type="match status" value="2"/>
</dbReference>
<dbReference type="PANTHER" id="PTHR24123:SF33">
    <property type="entry name" value="PROTEIN HOS4"/>
    <property type="match status" value="1"/>
</dbReference>
<evidence type="ECO:0000256" key="3">
    <source>
        <dbReference type="PROSITE-ProRule" id="PRU00023"/>
    </source>
</evidence>
<comment type="caution">
    <text evidence="4">The sequence shown here is derived from an EMBL/GenBank/DDBJ whole genome shotgun (WGS) entry which is preliminary data.</text>
</comment>
<feature type="repeat" description="ANK" evidence="3">
    <location>
        <begin position="200"/>
        <end position="232"/>
    </location>
</feature>
<dbReference type="Gene3D" id="1.25.40.20">
    <property type="entry name" value="Ankyrin repeat-containing domain"/>
    <property type="match status" value="4"/>
</dbReference>
<sequence>MGRLRRAPIFDAVCRGSLTEVESLLKSGKSPDTTLPGCPTPLYQAVQLQHQDIAVALIKAGCSLQKSKSLLTVAPVLLMAAEFNMKEVVCELLQRPDCDPLLQDSKGNTIMHIAVKHENEELVKMLPRDRYVTRRDDYGQSPIHIAAEVGNLAILQILLDMDKTINDFYCKTRTDHISFVSYTQTSKELYSLINLPTLGTKSTPLHFAAKNYHVDVIDFLLKNGAEVNAINIHHSTPLHSLCLVGESTSHERCIRAAEKLLEAGADYTIPGLYNETAGSPRRRPPSLTPMMVAARRQCPALVEVLAERGADPMTRDEEGRTALMVSLYYGDDQSAAYLLSHHPEGEQTHSLQDVHGCSCLHYVSSCRHQEGDLTRRLLEQGYCYHVRKGENPLQSNYSPLNSAVAAGKVSVAEVLLDHFPRLLLDLPGENEAEYPLHAVAHLLETNDHVTIQMTRLFLSHGADVDKELQGLTPLRWR</sequence>
<dbReference type="EMBL" id="PZQS01000003">
    <property type="protein sequence ID" value="PVD33370.1"/>
    <property type="molecule type" value="Genomic_DNA"/>
</dbReference>
<evidence type="ECO:0000256" key="1">
    <source>
        <dbReference type="ARBA" id="ARBA00022737"/>
    </source>
</evidence>
<name>A0A2T7PJ04_POMCA</name>
<dbReference type="Pfam" id="PF12796">
    <property type="entry name" value="Ank_2"/>
    <property type="match status" value="3"/>
</dbReference>
<evidence type="ECO:0000313" key="5">
    <source>
        <dbReference type="Proteomes" id="UP000245119"/>
    </source>
</evidence>
<keyword evidence="5" id="KW-1185">Reference proteome</keyword>
<dbReference type="PROSITE" id="PS50297">
    <property type="entry name" value="ANK_REP_REGION"/>
    <property type="match status" value="2"/>
</dbReference>
<proteinExistence type="predicted"/>
<feature type="repeat" description="ANK" evidence="3">
    <location>
        <begin position="138"/>
        <end position="166"/>
    </location>
</feature>
<dbReference type="OrthoDB" id="539213at2759"/>
<gene>
    <name evidence="4" type="ORF">C0Q70_04624</name>
</gene>
<protein>
    <submittedName>
        <fullName evidence="4">Uncharacterized protein</fullName>
    </submittedName>
</protein>
<reference evidence="4 5" key="1">
    <citation type="submission" date="2018-04" db="EMBL/GenBank/DDBJ databases">
        <title>The genome of golden apple snail Pomacea canaliculata provides insight into stress tolerance and invasive adaptation.</title>
        <authorList>
            <person name="Liu C."/>
            <person name="Liu B."/>
            <person name="Ren Y."/>
            <person name="Zhang Y."/>
            <person name="Wang H."/>
            <person name="Li S."/>
            <person name="Jiang F."/>
            <person name="Yin L."/>
            <person name="Zhang G."/>
            <person name="Qian W."/>
            <person name="Fan W."/>
        </authorList>
    </citation>
    <scope>NUCLEOTIDE SEQUENCE [LARGE SCALE GENOMIC DNA]</scope>
    <source>
        <strain evidence="4">SZHN2017</strain>
        <tissue evidence="4">Muscle</tissue>
    </source>
</reference>
<organism evidence="4 5">
    <name type="scientific">Pomacea canaliculata</name>
    <name type="common">Golden apple snail</name>
    <dbReference type="NCBI Taxonomy" id="400727"/>
    <lineage>
        <taxon>Eukaryota</taxon>
        <taxon>Metazoa</taxon>
        <taxon>Spiralia</taxon>
        <taxon>Lophotrochozoa</taxon>
        <taxon>Mollusca</taxon>
        <taxon>Gastropoda</taxon>
        <taxon>Caenogastropoda</taxon>
        <taxon>Architaenioglossa</taxon>
        <taxon>Ampullarioidea</taxon>
        <taxon>Ampullariidae</taxon>
        <taxon>Pomacea</taxon>
    </lineage>
</organism>
<keyword evidence="2 3" id="KW-0040">ANK repeat</keyword>
<dbReference type="SMART" id="SM00248">
    <property type="entry name" value="ANK"/>
    <property type="match status" value="12"/>
</dbReference>
<accession>A0A2T7PJ04</accession>